<dbReference type="OrthoDB" id="1232992at2"/>
<sequence>MNNIFEFKALTTQRYLLKITSKMNLGGFSSDNEVEIRWMLNLKNISDQSYTFELITLDHAMIKADNSGYIEVHKLISQMQKALNEITFTIDKQGNLIKVDNLQQIQDRWQTVKSEMIEYNRSNTSLEELFKIQDEVFEKQGGVESMVKAMEFFDIYLNMMYGRDYFHRTKKNIPNLFRSGEIPFALKYESNKIKDDLFDVNIEGYPNILSETHVKDLYGGFPFVDTNTVKPLYAYNARYLINGNGFIEEGEINFIEYVNDKLGGEIHYKLQRYE</sequence>
<proteinExistence type="predicted"/>
<gene>
    <name evidence="1" type="ORF">SAMN05421664_0626</name>
</gene>
<dbReference type="STRING" id="311333.SAMN05421664_0626"/>
<evidence type="ECO:0000313" key="2">
    <source>
        <dbReference type="Proteomes" id="UP000199627"/>
    </source>
</evidence>
<dbReference type="Proteomes" id="UP000199627">
    <property type="component" value="Unassembled WGS sequence"/>
</dbReference>
<dbReference type="EMBL" id="FNKL01000001">
    <property type="protein sequence ID" value="SDQ12611.1"/>
    <property type="molecule type" value="Genomic_DNA"/>
</dbReference>
<keyword evidence="2" id="KW-1185">Reference proteome</keyword>
<dbReference type="RefSeq" id="WP_089753511.1">
    <property type="nucleotide sequence ID" value="NZ_FNKL01000001.1"/>
</dbReference>
<dbReference type="AlphaFoldDB" id="A0A1H0YC99"/>
<organism evidence="1 2">
    <name type="scientific">Chryseobacterium soldanellicola</name>
    <dbReference type="NCBI Taxonomy" id="311333"/>
    <lineage>
        <taxon>Bacteria</taxon>
        <taxon>Pseudomonadati</taxon>
        <taxon>Bacteroidota</taxon>
        <taxon>Flavobacteriia</taxon>
        <taxon>Flavobacteriales</taxon>
        <taxon>Weeksellaceae</taxon>
        <taxon>Chryseobacterium group</taxon>
        <taxon>Chryseobacterium</taxon>
    </lineage>
</organism>
<accession>A0A1H0YC99</accession>
<reference evidence="2" key="1">
    <citation type="submission" date="2016-10" db="EMBL/GenBank/DDBJ databases">
        <authorList>
            <person name="Varghese N."/>
            <person name="Submissions S."/>
        </authorList>
    </citation>
    <scope>NUCLEOTIDE SEQUENCE [LARGE SCALE GENOMIC DNA]</scope>
    <source>
        <strain evidence="2">DSM 17072</strain>
    </source>
</reference>
<protein>
    <submittedName>
        <fullName evidence="1">Uncharacterized protein</fullName>
    </submittedName>
</protein>
<name>A0A1H0YC99_9FLAO</name>
<evidence type="ECO:0000313" key="1">
    <source>
        <dbReference type="EMBL" id="SDQ12611.1"/>
    </source>
</evidence>